<dbReference type="Proteomes" id="UP000441772">
    <property type="component" value="Unassembled WGS sequence"/>
</dbReference>
<evidence type="ECO:0000256" key="1">
    <source>
        <dbReference type="ARBA" id="ARBA00022448"/>
    </source>
</evidence>
<dbReference type="InterPro" id="IPR003439">
    <property type="entry name" value="ABC_transporter-like_ATP-bd"/>
</dbReference>
<dbReference type="PROSITE" id="PS50893">
    <property type="entry name" value="ABC_TRANSPORTER_2"/>
    <property type="match status" value="1"/>
</dbReference>
<dbReference type="PANTHER" id="PTHR24220">
    <property type="entry name" value="IMPORT ATP-BINDING PROTEIN"/>
    <property type="match status" value="1"/>
</dbReference>
<keyword evidence="3 6" id="KW-0067">ATP-binding</keyword>
<dbReference type="SUPFAM" id="SSF52540">
    <property type="entry name" value="P-loop containing nucleoside triphosphate hydrolases"/>
    <property type="match status" value="1"/>
</dbReference>
<keyword evidence="1" id="KW-0813">Transport</keyword>
<evidence type="ECO:0000313" key="7">
    <source>
        <dbReference type="Proteomes" id="UP000441772"/>
    </source>
</evidence>
<comment type="caution">
    <text evidence="6">The sequence shown here is derived from an EMBL/GenBank/DDBJ whole genome shotgun (WGS) entry which is preliminary data.</text>
</comment>
<dbReference type="InterPro" id="IPR017911">
    <property type="entry name" value="MacB-like_ATP-bd"/>
</dbReference>
<accession>A0A6I1GP66</accession>
<dbReference type="AlphaFoldDB" id="A0A6I1GP66"/>
<dbReference type="GO" id="GO:0005886">
    <property type="term" value="C:plasma membrane"/>
    <property type="evidence" value="ECO:0007669"/>
    <property type="project" value="TreeGrafter"/>
</dbReference>
<dbReference type="Gene3D" id="3.40.50.300">
    <property type="entry name" value="P-loop containing nucleotide triphosphate hydrolases"/>
    <property type="match status" value="1"/>
</dbReference>
<gene>
    <name evidence="6" type="ORF">F7D09_0443</name>
</gene>
<evidence type="ECO:0000256" key="2">
    <source>
        <dbReference type="ARBA" id="ARBA00022741"/>
    </source>
</evidence>
<dbReference type="EMBL" id="WBVT01000004">
    <property type="protein sequence ID" value="KAB7791087.1"/>
    <property type="molecule type" value="Genomic_DNA"/>
</dbReference>
<feature type="compositionally biased region" description="Basic and acidic residues" evidence="4">
    <location>
        <begin position="238"/>
        <end position="249"/>
    </location>
</feature>
<dbReference type="CDD" id="cd03255">
    <property type="entry name" value="ABC_MJ0796_LolCDE_FtsE"/>
    <property type="match status" value="1"/>
</dbReference>
<dbReference type="GO" id="GO:0016887">
    <property type="term" value="F:ATP hydrolysis activity"/>
    <property type="evidence" value="ECO:0007669"/>
    <property type="project" value="InterPro"/>
</dbReference>
<feature type="domain" description="ABC transporter" evidence="5">
    <location>
        <begin position="2"/>
        <end position="258"/>
    </location>
</feature>
<dbReference type="PANTHER" id="PTHR24220:SF685">
    <property type="entry name" value="ABC TRANSPORTER RELATED"/>
    <property type="match status" value="1"/>
</dbReference>
<keyword evidence="2" id="KW-0547">Nucleotide-binding</keyword>
<dbReference type="InterPro" id="IPR015854">
    <property type="entry name" value="ABC_transpr_LolD-like"/>
</dbReference>
<dbReference type="GO" id="GO:0005524">
    <property type="term" value="F:ATP binding"/>
    <property type="evidence" value="ECO:0007669"/>
    <property type="project" value="UniProtKB-KW"/>
</dbReference>
<keyword evidence="7" id="KW-1185">Reference proteome</keyword>
<dbReference type="InterPro" id="IPR017871">
    <property type="entry name" value="ABC_transporter-like_CS"/>
</dbReference>
<name>A0A6I1GP66_9BIFI</name>
<evidence type="ECO:0000256" key="4">
    <source>
        <dbReference type="SAM" id="MobiDB-lite"/>
    </source>
</evidence>
<dbReference type="InterPro" id="IPR027417">
    <property type="entry name" value="P-loop_NTPase"/>
</dbReference>
<dbReference type="GO" id="GO:0022857">
    <property type="term" value="F:transmembrane transporter activity"/>
    <property type="evidence" value="ECO:0007669"/>
    <property type="project" value="TreeGrafter"/>
</dbReference>
<dbReference type="SMART" id="SM00382">
    <property type="entry name" value="AAA"/>
    <property type="match status" value="1"/>
</dbReference>
<feature type="region of interest" description="Disordered" evidence="4">
    <location>
        <begin position="238"/>
        <end position="293"/>
    </location>
</feature>
<reference evidence="6 7" key="1">
    <citation type="submission" date="2019-09" db="EMBL/GenBank/DDBJ databases">
        <title>Characterization of the phylogenetic diversity of two novel species belonging to the genus Bifidobacterium: Bifidobacterium cebidarum sp. nov. and Bifidobacterium leontopitheci sp. nov.</title>
        <authorList>
            <person name="Lugli G.A."/>
            <person name="Duranti S."/>
            <person name="Milani C."/>
            <person name="Turroni F."/>
            <person name="Ventura M."/>
        </authorList>
    </citation>
    <scope>NUCLEOTIDE SEQUENCE [LARGE SCALE GENOMIC DNA]</scope>
    <source>
        <strain evidence="6 7">LMG 31471</strain>
    </source>
</reference>
<evidence type="ECO:0000259" key="5">
    <source>
        <dbReference type="PROSITE" id="PS50893"/>
    </source>
</evidence>
<dbReference type="InterPro" id="IPR003593">
    <property type="entry name" value="AAA+_ATPase"/>
</dbReference>
<dbReference type="PROSITE" id="PS00211">
    <property type="entry name" value="ABC_TRANSPORTER_1"/>
    <property type="match status" value="1"/>
</dbReference>
<organism evidence="6 7">
    <name type="scientific">Bifidobacterium leontopitheci</name>
    <dbReference type="NCBI Taxonomy" id="2650774"/>
    <lineage>
        <taxon>Bacteria</taxon>
        <taxon>Bacillati</taxon>
        <taxon>Actinomycetota</taxon>
        <taxon>Actinomycetes</taxon>
        <taxon>Bifidobacteriales</taxon>
        <taxon>Bifidobacteriaceae</taxon>
        <taxon>Bifidobacterium</taxon>
    </lineage>
</organism>
<dbReference type="Pfam" id="PF00005">
    <property type="entry name" value="ABC_tran"/>
    <property type="match status" value="1"/>
</dbReference>
<sequence>MDYTADIIRAQAGHGTAAVTSPATGMPPFAANLHTLALDHVDFSLAPGETVAVMGPSGSGKSTLLHALAGIIRPTAGDVTFRGTDLTAMSDADRTKLRRGAFGFVFQSGQLLPELPAVENIALPLMLGGADYRAAVDQAMLWLERLGLRALASHRPGEMSGGQMQRVAIARALAVRPAVVFADEPTGALDQATGREVMGILMDAAHANGAAVVVVTHDPNVAAFCSRTVMMRDGRLGVGDDRDAGRGVDDGDGVDTVDPVTAGSVSGTAATPAVDPFTANPADPGRGWIGGAR</sequence>
<protein>
    <submittedName>
        <fullName evidence="6">ABC transporter ATP-binding protein</fullName>
    </submittedName>
</protein>
<evidence type="ECO:0000313" key="6">
    <source>
        <dbReference type="EMBL" id="KAB7791087.1"/>
    </source>
</evidence>
<proteinExistence type="predicted"/>
<evidence type="ECO:0000256" key="3">
    <source>
        <dbReference type="ARBA" id="ARBA00022840"/>
    </source>
</evidence>